<dbReference type="AlphaFoldDB" id="A0A1I4BUE1"/>
<dbReference type="PANTHER" id="PTHR11895">
    <property type="entry name" value="TRANSAMIDASE"/>
    <property type="match status" value="1"/>
</dbReference>
<feature type="compositionally biased region" description="Pro residues" evidence="2">
    <location>
        <begin position="513"/>
        <end position="523"/>
    </location>
</feature>
<dbReference type="Pfam" id="PF01425">
    <property type="entry name" value="Amidase"/>
    <property type="match status" value="1"/>
</dbReference>
<sequence length="523" mass="53831">MTGTTEPAGPTGLTHPNGSADPSGLTDLTAARLVEGYARGEFTPVEVARAVLERSEHIQPVVNAFVRLDAETAMEQARRSAGRWRRGEPAGLLDGVPVSVKDILLLRGGPTLRGSWTVPADGPWDEDAPSVARLREHGAVFTGKTTTPEFGWKGVTDSPRHGATGNPYAPGRTAGGSSGGSAAAVALGAGPLSLGTDGGGSVRIPASFCGIFALKPTYGRVPLYPASAYGTLAHVGPMTRDARDAALLMDVITGPDARDWSQLGPVPGSFRDGLDGGVAGLRVAYSPDLGGRVEVDREVAAAVRRAVEALEGLGARVEERDPGLPDCLEAFHTLWFSGAARVTQHLDPERRALLDPGLREACEQGAARSALDYLAAVDVRMSMGRLMGAFHTEYDLLVTPTLPVTAFELGGEVPPGSPYGRWTGWTPFTYPFNMTQQPAASLPCGVDGGGLPIGVQLVGARHADALVLRAAHALYEAGAADVPPPPALASDSASDSASGSASDSASGSASGPVPGPVPRPAGS</sequence>
<keyword evidence="5" id="KW-1185">Reference proteome</keyword>
<keyword evidence="4" id="KW-0808">Transferase</keyword>
<comment type="similarity">
    <text evidence="1">Belongs to the amidase family.</text>
</comment>
<feature type="region of interest" description="Disordered" evidence="2">
    <location>
        <begin position="1"/>
        <end position="24"/>
    </location>
</feature>
<organism evidence="4 5">
    <name type="scientific">Streptomyces pini</name>
    <dbReference type="NCBI Taxonomy" id="1520580"/>
    <lineage>
        <taxon>Bacteria</taxon>
        <taxon>Bacillati</taxon>
        <taxon>Actinomycetota</taxon>
        <taxon>Actinomycetes</taxon>
        <taxon>Kitasatosporales</taxon>
        <taxon>Streptomycetaceae</taxon>
        <taxon>Streptomyces</taxon>
    </lineage>
</organism>
<dbReference type="EMBL" id="FOSG01000008">
    <property type="protein sequence ID" value="SFK71689.1"/>
    <property type="molecule type" value="Genomic_DNA"/>
</dbReference>
<evidence type="ECO:0000313" key="5">
    <source>
        <dbReference type="Proteomes" id="UP000198928"/>
    </source>
</evidence>
<feature type="compositionally biased region" description="Low complexity" evidence="2">
    <location>
        <begin position="488"/>
        <end position="512"/>
    </location>
</feature>
<dbReference type="InterPro" id="IPR020556">
    <property type="entry name" value="Amidase_CS"/>
</dbReference>
<name>A0A1I4BUE1_9ACTN</name>
<evidence type="ECO:0000256" key="1">
    <source>
        <dbReference type="ARBA" id="ARBA00009199"/>
    </source>
</evidence>
<dbReference type="NCBIfam" id="NF004815">
    <property type="entry name" value="PRK06169.1"/>
    <property type="match status" value="1"/>
</dbReference>
<gene>
    <name evidence="4" type="ORF">SAMN05192584_108118</name>
</gene>
<dbReference type="InterPro" id="IPR000120">
    <property type="entry name" value="Amidase"/>
</dbReference>
<dbReference type="SUPFAM" id="SSF75304">
    <property type="entry name" value="Amidase signature (AS) enzymes"/>
    <property type="match status" value="1"/>
</dbReference>
<dbReference type="OrthoDB" id="182039at2"/>
<dbReference type="Proteomes" id="UP000198928">
    <property type="component" value="Unassembled WGS sequence"/>
</dbReference>
<reference evidence="5" key="1">
    <citation type="submission" date="2016-10" db="EMBL/GenBank/DDBJ databases">
        <authorList>
            <person name="Varghese N."/>
            <person name="Submissions S."/>
        </authorList>
    </citation>
    <scope>NUCLEOTIDE SEQUENCE [LARGE SCALE GENOMIC DNA]</scope>
    <source>
        <strain evidence="5">PL19</strain>
    </source>
</reference>
<dbReference type="PROSITE" id="PS00571">
    <property type="entry name" value="AMIDASES"/>
    <property type="match status" value="1"/>
</dbReference>
<protein>
    <submittedName>
        <fullName evidence="4">Aspartyl-tRNA(Asn)/glutamyl-tRNA(Gln) amidotransferase subunit A</fullName>
    </submittedName>
</protein>
<feature type="domain" description="Amidase" evidence="3">
    <location>
        <begin position="46"/>
        <end position="468"/>
    </location>
</feature>
<dbReference type="GO" id="GO:0016740">
    <property type="term" value="F:transferase activity"/>
    <property type="evidence" value="ECO:0007669"/>
    <property type="project" value="UniProtKB-KW"/>
</dbReference>
<dbReference type="InterPro" id="IPR036928">
    <property type="entry name" value="AS_sf"/>
</dbReference>
<dbReference type="PANTHER" id="PTHR11895:SF7">
    <property type="entry name" value="GLUTAMYL-TRNA(GLN) AMIDOTRANSFERASE SUBUNIT A, MITOCHONDRIAL"/>
    <property type="match status" value="1"/>
</dbReference>
<dbReference type="RefSeq" id="WP_093849860.1">
    <property type="nucleotide sequence ID" value="NZ_FOSG01000008.1"/>
</dbReference>
<evidence type="ECO:0000256" key="2">
    <source>
        <dbReference type="SAM" id="MobiDB-lite"/>
    </source>
</evidence>
<dbReference type="InterPro" id="IPR023631">
    <property type="entry name" value="Amidase_dom"/>
</dbReference>
<evidence type="ECO:0000259" key="3">
    <source>
        <dbReference type="Pfam" id="PF01425"/>
    </source>
</evidence>
<accession>A0A1I4BUE1</accession>
<dbReference type="Gene3D" id="3.90.1300.10">
    <property type="entry name" value="Amidase signature (AS) domain"/>
    <property type="match status" value="1"/>
</dbReference>
<evidence type="ECO:0000313" key="4">
    <source>
        <dbReference type="EMBL" id="SFK71689.1"/>
    </source>
</evidence>
<proteinExistence type="inferred from homology"/>
<feature type="region of interest" description="Disordered" evidence="2">
    <location>
        <begin position="145"/>
        <end position="180"/>
    </location>
</feature>
<feature type="region of interest" description="Disordered" evidence="2">
    <location>
        <begin position="480"/>
        <end position="523"/>
    </location>
</feature>